<organism evidence="2 3">
    <name type="scientific">Sorangium cellulosum</name>
    <name type="common">Polyangium cellulosum</name>
    <dbReference type="NCBI Taxonomy" id="56"/>
    <lineage>
        <taxon>Bacteria</taxon>
        <taxon>Pseudomonadati</taxon>
        <taxon>Myxococcota</taxon>
        <taxon>Polyangia</taxon>
        <taxon>Polyangiales</taxon>
        <taxon>Polyangiaceae</taxon>
        <taxon>Sorangium</taxon>
    </lineage>
</organism>
<name>A0A4P2QDH3_SORCE</name>
<feature type="compositionally biased region" description="Basic and acidic residues" evidence="1">
    <location>
        <begin position="14"/>
        <end position="23"/>
    </location>
</feature>
<feature type="region of interest" description="Disordered" evidence="1">
    <location>
        <begin position="1"/>
        <end position="28"/>
    </location>
</feature>
<sequence>MRETQRNGAGHGDGGLERGESAPRGESQAGRAFLASLVRELFQTERSAKTHPLVEAERLGDVPPAHAMRAVSAHATAVLAELPSLMRVRGLPVSAGGTAVGEAFSALRDHLADHVLNKEKSYRGTLLGVRHGVDLVELIQYVATVEGDALLAAWCARWLSTRRPLVEAAADELAWLAARPGLATRPANDGPLAHLVQGLLHGMERAADELRRLASRVEARAAKGDGAAR</sequence>
<proteinExistence type="predicted"/>
<dbReference type="EMBL" id="CP012670">
    <property type="protein sequence ID" value="AUX27830.1"/>
    <property type="molecule type" value="Genomic_DNA"/>
</dbReference>
<dbReference type="Proteomes" id="UP000295781">
    <property type="component" value="Chromosome"/>
</dbReference>
<evidence type="ECO:0000313" key="3">
    <source>
        <dbReference type="Proteomes" id="UP000295781"/>
    </source>
</evidence>
<dbReference type="AlphaFoldDB" id="A0A4P2QDH3"/>
<gene>
    <name evidence="2" type="ORF">SOCEGT47_084280</name>
</gene>
<evidence type="ECO:0000256" key="1">
    <source>
        <dbReference type="SAM" id="MobiDB-lite"/>
    </source>
</evidence>
<evidence type="ECO:0000313" key="2">
    <source>
        <dbReference type="EMBL" id="AUX27830.1"/>
    </source>
</evidence>
<dbReference type="RefSeq" id="WP_165373620.1">
    <property type="nucleotide sequence ID" value="NZ_CP012670.1"/>
</dbReference>
<reference evidence="2 3" key="1">
    <citation type="submission" date="2015-09" db="EMBL/GenBank/DDBJ databases">
        <title>Sorangium comparison.</title>
        <authorList>
            <person name="Zaburannyi N."/>
            <person name="Bunk B."/>
            <person name="Overmann J."/>
            <person name="Mueller R."/>
        </authorList>
    </citation>
    <scope>NUCLEOTIDE SEQUENCE [LARGE SCALE GENOMIC DNA]</scope>
    <source>
        <strain evidence="2 3">So ceGT47</strain>
    </source>
</reference>
<accession>A0A4P2QDH3</accession>
<protein>
    <submittedName>
        <fullName evidence="2">Uncharacterized protein</fullName>
    </submittedName>
</protein>